<dbReference type="InterPro" id="IPR016977">
    <property type="entry name" value="ComGF"/>
</dbReference>
<evidence type="ECO:0000256" key="1">
    <source>
        <dbReference type="ARBA" id="ARBA00004241"/>
    </source>
</evidence>
<keyword evidence="3" id="KW-0472">Membrane</keyword>
<feature type="transmembrane region" description="Helical" evidence="3">
    <location>
        <begin position="12"/>
        <end position="30"/>
    </location>
</feature>
<evidence type="ECO:0000256" key="2">
    <source>
        <dbReference type="ARBA" id="ARBA00023287"/>
    </source>
</evidence>
<dbReference type="RefSeq" id="WP_004910180.1">
    <property type="nucleotide sequence ID" value="NZ_MPLS01000001.1"/>
</dbReference>
<comment type="caution">
    <text evidence="4">The sequence shown here is derived from an EMBL/GenBank/DDBJ whole genome shotgun (WGS) entry which is preliminary data.</text>
</comment>
<proteinExistence type="predicted"/>
<keyword evidence="3" id="KW-0812">Transmembrane</keyword>
<evidence type="ECO:0000313" key="5">
    <source>
        <dbReference type="Proteomes" id="UP000192288"/>
    </source>
</evidence>
<dbReference type="eggNOG" id="ENOG5031FJF">
    <property type="taxonomic scope" value="Bacteria"/>
</dbReference>
<reference evidence="4 5" key="1">
    <citation type="journal article" date="2017" name="Front. Microbiol.">
        <title>Genomic Characterization of Dairy Associated Leuconostoc Species and Diversity of Leuconostocs in Undefined Mixed Mesophilic Starter Cultures.</title>
        <authorList>
            <person name="Frantzen C.A."/>
            <person name="Kot W."/>
            <person name="Pedersen T.B."/>
            <person name="Ardo Y.M."/>
            <person name="Broadbent J.R."/>
            <person name="Neve H."/>
            <person name="Hansen L.H."/>
            <person name="Dal Bello F."/>
            <person name="Ostlie H.M."/>
            <person name="Kleppen H.P."/>
            <person name="Vogensen F.K."/>
            <person name="Holo H."/>
        </authorList>
    </citation>
    <scope>NUCLEOTIDE SEQUENCE [LARGE SCALE GENOMIC DNA]</scope>
    <source>
        <strain evidence="4 5">LMGCF08</strain>
    </source>
</reference>
<sequence length="137" mass="15294">MPANRAFTLLESLIALSLAALFMTTIQFLIPHLSQVTQPDYNTSFQTTLHQLEIQKYRVKDNDKHAINMISTDGKTMTLVVKNHKLQLIASGSGQIILMENINDLTVMACGSHFKLSIKINNQTIRGILFLQKAVAP</sequence>
<gene>
    <name evidence="4" type="ORF">BMR96_00470</name>
</gene>
<dbReference type="GO" id="GO:0009986">
    <property type="term" value="C:cell surface"/>
    <property type="evidence" value="ECO:0007669"/>
    <property type="project" value="UniProtKB-SubCell"/>
</dbReference>
<accession>A0A1X0VGD1</accession>
<dbReference type="STRING" id="33968.BMS77_02855"/>
<dbReference type="Proteomes" id="UP000192288">
    <property type="component" value="Unassembled WGS sequence"/>
</dbReference>
<dbReference type="NCBIfam" id="TIGR02532">
    <property type="entry name" value="IV_pilin_GFxxxE"/>
    <property type="match status" value="1"/>
</dbReference>
<keyword evidence="3" id="KW-1133">Transmembrane helix</keyword>
<protein>
    <submittedName>
        <fullName evidence="4">Competence protein ComGF</fullName>
    </submittedName>
</protein>
<name>A0A1X0VGD1_LEUPS</name>
<dbReference type="InterPro" id="IPR012902">
    <property type="entry name" value="N_methyl_site"/>
</dbReference>
<dbReference type="Pfam" id="PF15980">
    <property type="entry name" value="ComGF"/>
    <property type="match status" value="1"/>
</dbReference>
<dbReference type="Pfam" id="PF07963">
    <property type="entry name" value="N_methyl"/>
    <property type="match status" value="1"/>
</dbReference>
<keyword evidence="2" id="KW-0178">Competence</keyword>
<evidence type="ECO:0000256" key="3">
    <source>
        <dbReference type="SAM" id="Phobius"/>
    </source>
</evidence>
<organism evidence="4 5">
    <name type="scientific">Leuconostoc pseudomesenteroides</name>
    <dbReference type="NCBI Taxonomy" id="33968"/>
    <lineage>
        <taxon>Bacteria</taxon>
        <taxon>Bacillati</taxon>
        <taxon>Bacillota</taxon>
        <taxon>Bacilli</taxon>
        <taxon>Lactobacillales</taxon>
        <taxon>Lactobacillaceae</taxon>
        <taxon>Leuconostoc</taxon>
    </lineage>
</organism>
<dbReference type="EMBL" id="MPLS01000001">
    <property type="protein sequence ID" value="ORI98760.1"/>
    <property type="molecule type" value="Genomic_DNA"/>
</dbReference>
<dbReference type="GO" id="GO:0030420">
    <property type="term" value="P:establishment of competence for transformation"/>
    <property type="evidence" value="ECO:0007669"/>
    <property type="project" value="UniProtKB-KW"/>
</dbReference>
<dbReference type="AlphaFoldDB" id="A0A1X0VGD1"/>
<comment type="subcellular location">
    <subcellularLocation>
        <location evidence="1">Cell surface</location>
    </subcellularLocation>
</comment>
<evidence type="ECO:0000313" key="4">
    <source>
        <dbReference type="EMBL" id="ORI98760.1"/>
    </source>
</evidence>